<evidence type="ECO:0000313" key="7">
    <source>
        <dbReference type="Proteomes" id="UP001432027"/>
    </source>
</evidence>
<evidence type="ECO:0000313" key="6">
    <source>
        <dbReference type="EMBL" id="GMT05073.1"/>
    </source>
</evidence>
<keyword evidence="4" id="KW-0539">Nucleus</keyword>
<evidence type="ECO:0000256" key="2">
    <source>
        <dbReference type="ARBA" id="ARBA00023015"/>
    </source>
</evidence>
<dbReference type="Proteomes" id="UP001432027">
    <property type="component" value="Unassembled WGS sequence"/>
</dbReference>
<keyword evidence="2" id="KW-0805">Transcription regulation</keyword>
<feature type="compositionally biased region" description="Basic and acidic residues" evidence="5">
    <location>
        <begin position="8"/>
        <end position="18"/>
    </location>
</feature>
<dbReference type="InterPro" id="IPR003195">
    <property type="entry name" value="TFIID_TAF13"/>
</dbReference>
<gene>
    <name evidence="6" type="ORF">PENTCL1PPCAC_27247</name>
</gene>
<evidence type="ECO:0000256" key="1">
    <source>
        <dbReference type="ARBA" id="ARBA00004123"/>
    </source>
</evidence>
<evidence type="ECO:0000256" key="5">
    <source>
        <dbReference type="SAM" id="MobiDB-lite"/>
    </source>
</evidence>
<dbReference type="AlphaFoldDB" id="A0AAV5UEI4"/>
<comment type="subcellular location">
    <subcellularLocation>
        <location evidence="1">Nucleus</location>
    </subcellularLocation>
</comment>
<keyword evidence="3" id="KW-0804">Transcription</keyword>
<accession>A0AAV5UEI4</accession>
<dbReference type="PANTHER" id="PTHR11380:SF16">
    <property type="entry name" value="TRANSCRIPTION INITIATION PROTEIN SPT3 HOMOLOG"/>
    <property type="match status" value="1"/>
</dbReference>
<keyword evidence="7" id="KW-1185">Reference proteome</keyword>
<sequence length="346" mass="39224">QMAGRKRQLSETRDESPPPKRRAKTPKTPSTAGVAASTKKEWEETDERLLAITKSIMFAIGDSIEPIECNTRMLLGLMQQQIRLIIDAAMKRANSDGRDAVTLRDLFMHFARHKMVLGRLLHHAKAAHLVFSLSRHTKDEEEEEKEEDGVPHEAEILDHGEEEGSSSDEQVGPLAVRASKSSTYYQLEAAIDSLQGGFRSSDLTDPSFVDLTRQARDRRMATRVKRLREDVYKQFSEARQATYVSRVRQKKFNGILEGALFISWLGLPPLDNVLTYVISWLAKEIVTQVVDDAYMCMLREMSSGTTKRRGAAASRLTVNHYEEALRKNLGWRTKSDVLFGYIAPRE</sequence>
<dbReference type="GO" id="GO:0005634">
    <property type="term" value="C:nucleus"/>
    <property type="evidence" value="ECO:0007669"/>
    <property type="project" value="UniProtKB-SubCell"/>
</dbReference>
<dbReference type="EMBL" id="BTSX01000006">
    <property type="protein sequence ID" value="GMT05073.1"/>
    <property type="molecule type" value="Genomic_DNA"/>
</dbReference>
<dbReference type="PANTHER" id="PTHR11380">
    <property type="entry name" value="TRANSCRIPTION INITIATION FACTOR TFIID/SUPT3-RELATED"/>
    <property type="match status" value="1"/>
</dbReference>
<evidence type="ECO:0000256" key="4">
    <source>
        <dbReference type="ARBA" id="ARBA00023242"/>
    </source>
</evidence>
<proteinExistence type="predicted"/>
<dbReference type="GO" id="GO:0006366">
    <property type="term" value="P:transcription by RNA polymerase II"/>
    <property type="evidence" value="ECO:0007669"/>
    <property type="project" value="InterPro"/>
</dbReference>
<name>A0AAV5UEI4_9BILA</name>
<comment type="caution">
    <text evidence="6">The sequence shown here is derived from an EMBL/GenBank/DDBJ whole genome shotgun (WGS) entry which is preliminary data.</text>
</comment>
<evidence type="ECO:0000256" key="3">
    <source>
        <dbReference type="ARBA" id="ARBA00023163"/>
    </source>
</evidence>
<dbReference type="GO" id="GO:0003713">
    <property type="term" value="F:transcription coactivator activity"/>
    <property type="evidence" value="ECO:0007669"/>
    <property type="project" value="TreeGrafter"/>
</dbReference>
<feature type="region of interest" description="Disordered" evidence="5">
    <location>
        <begin position="1"/>
        <end position="39"/>
    </location>
</feature>
<protein>
    <submittedName>
        <fullName evidence="6">Uncharacterized protein</fullName>
    </submittedName>
</protein>
<organism evidence="6 7">
    <name type="scientific">Pristionchus entomophagus</name>
    <dbReference type="NCBI Taxonomy" id="358040"/>
    <lineage>
        <taxon>Eukaryota</taxon>
        <taxon>Metazoa</taxon>
        <taxon>Ecdysozoa</taxon>
        <taxon>Nematoda</taxon>
        <taxon>Chromadorea</taxon>
        <taxon>Rhabditida</taxon>
        <taxon>Rhabditina</taxon>
        <taxon>Diplogasteromorpha</taxon>
        <taxon>Diplogasteroidea</taxon>
        <taxon>Neodiplogasteridae</taxon>
        <taxon>Pristionchus</taxon>
    </lineage>
</organism>
<reference evidence="6" key="1">
    <citation type="submission" date="2023-10" db="EMBL/GenBank/DDBJ databases">
        <title>Genome assembly of Pristionchus species.</title>
        <authorList>
            <person name="Yoshida K."/>
            <person name="Sommer R.J."/>
        </authorList>
    </citation>
    <scope>NUCLEOTIDE SEQUENCE</scope>
    <source>
        <strain evidence="6">RS0144</strain>
    </source>
</reference>
<feature type="non-terminal residue" evidence="6">
    <location>
        <position position="1"/>
    </location>
</feature>